<dbReference type="Pfam" id="PF00753">
    <property type="entry name" value="Lactamase_B"/>
    <property type="match status" value="1"/>
</dbReference>
<dbReference type="InterPro" id="IPR036866">
    <property type="entry name" value="RibonucZ/Hydroxyglut_hydro"/>
</dbReference>
<dbReference type="InterPro" id="IPR001279">
    <property type="entry name" value="Metallo-B-lactamas"/>
</dbReference>
<accession>A0ABQ4D689</accession>
<dbReference type="SMART" id="SM00849">
    <property type="entry name" value="Lactamase_B"/>
    <property type="match status" value="1"/>
</dbReference>
<gene>
    <name evidence="2" type="ORF">Col01nite_03890</name>
</gene>
<keyword evidence="3" id="KW-1185">Reference proteome</keyword>
<feature type="domain" description="Metallo-beta-lactamase" evidence="1">
    <location>
        <begin position="33"/>
        <end position="236"/>
    </location>
</feature>
<evidence type="ECO:0000259" key="1">
    <source>
        <dbReference type="SMART" id="SM00849"/>
    </source>
</evidence>
<dbReference type="PANTHER" id="PTHR42951">
    <property type="entry name" value="METALLO-BETA-LACTAMASE DOMAIN-CONTAINING"/>
    <property type="match status" value="1"/>
</dbReference>
<name>A0ABQ4D689_9CELL</name>
<organism evidence="2 3">
    <name type="scientific">Cellulomonas oligotrophica</name>
    <dbReference type="NCBI Taxonomy" id="931536"/>
    <lineage>
        <taxon>Bacteria</taxon>
        <taxon>Bacillati</taxon>
        <taxon>Actinomycetota</taxon>
        <taxon>Actinomycetes</taxon>
        <taxon>Micrococcales</taxon>
        <taxon>Cellulomonadaceae</taxon>
        <taxon>Cellulomonas</taxon>
    </lineage>
</organism>
<dbReference type="CDD" id="cd07721">
    <property type="entry name" value="yflN-like_MBL-fold"/>
    <property type="match status" value="1"/>
</dbReference>
<proteinExistence type="predicted"/>
<dbReference type="InterPro" id="IPR050855">
    <property type="entry name" value="NDM-1-like"/>
</dbReference>
<dbReference type="Proteomes" id="UP000618382">
    <property type="component" value="Unassembled WGS sequence"/>
</dbReference>
<evidence type="ECO:0000313" key="2">
    <source>
        <dbReference type="EMBL" id="GIG31230.1"/>
    </source>
</evidence>
<reference evidence="2 3" key="1">
    <citation type="submission" date="2021-01" db="EMBL/GenBank/DDBJ databases">
        <title>Whole genome shotgun sequence of Cellulomonas oligotrophica NBRC 109435.</title>
        <authorList>
            <person name="Komaki H."/>
            <person name="Tamura T."/>
        </authorList>
    </citation>
    <scope>NUCLEOTIDE SEQUENCE [LARGE SCALE GENOMIC DNA]</scope>
    <source>
        <strain evidence="2 3">NBRC 109435</strain>
    </source>
</reference>
<evidence type="ECO:0000313" key="3">
    <source>
        <dbReference type="Proteomes" id="UP000618382"/>
    </source>
</evidence>
<protein>
    <submittedName>
        <fullName evidence="2">Beta-lactamase-like protein</fullName>
    </submittedName>
</protein>
<dbReference type="SUPFAM" id="SSF56281">
    <property type="entry name" value="Metallo-hydrolase/oxidoreductase"/>
    <property type="match status" value="1"/>
</dbReference>
<sequence length="260" mass="27433">MMATYRSHYYHASVRRGTPMKIGPHLHRIGNDVVAAYLVDTPDGVTVVDAGLAGHWTDLLRELAAMGRTLADVRGVVLTHGDTDHLGFAERLRREQGVPVYVHAADADRARGGDKPRPTVGRWRPAAVLGFLAHALRKGGLRTTYLTEVVEVGDGDVLPLPGAPRVVGMPGHSPGSIAVHVPVADAVMVGDALTTRDVLTGRTGLRPAPFTDDPAQALDSLARLAGLGATWVLPGHGAPWRGDLAAVQEEVRRAAAGHGG</sequence>
<dbReference type="EMBL" id="BONN01000001">
    <property type="protein sequence ID" value="GIG31230.1"/>
    <property type="molecule type" value="Genomic_DNA"/>
</dbReference>
<comment type="caution">
    <text evidence="2">The sequence shown here is derived from an EMBL/GenBank/DDBJ whole genome shotgun (WGS) entry which is preliminary data.</text>
</comment>
<dbReference type="Gene3D" id="3.60.15.10">
    <property type="entry name" value="Ribonuclease Z/Hydroxyacylglutathione hydrolase-like"/>
    <property type="match status" value="1"/>
</dbReference>